<dbReference type="NCBIfam" id="NF002301">
    <property type="entry name" value="PRK01222.2-1"/>
    <property type="match status" value="1"/>
</dbReference>
<gene>
    <name evidence="9" type="primary">trpF</name>
    <name evidence="11" type="ORF">LC087_06255</name>
</gene>
<reference evidence="11 12" key="1">
    <citation type="submission" date="2023-06" db="EMBL/GenBank/DDBJ databases">
        <title>Five Gram-positive bacteria isolated from mangrove sediments in Shenzhen, Guangdong, China.</title>
        <authorList>
            <person name="Yu S."/>
            <person name="Zheng W."/>
            <person name="Huang Y."/>
        </authorList>
    </citation>
    <scope>NUCLEOTIDE SEQUENCE [LARGE SCALE GENOMIC DNA]</scope>
    <source>
        <strain evidence="11 12">SaN35-3</strain>
    </source>
</reference>
<dbReference type="CDD" id="cd00405">
    <property type="entry name" value="PRAI"/>
    <property type="match status" value="1"/>
</dbReference>
<dbReference type="PANTHER" id="PTHR42894">
    <property type="entry name" value="N-(5'-PHOSPHORIBOSYL)ANTHRANILATE ISOMERASE"/>
    <property type="match status" value="1"/>
</dbReference>
<dbReference type="InterPro" id="IPR013785">
    <property type="entry name" value="Aldolase_TIM"/>
</dbReference>
<keyword evidence="5 9" id="KW-0028">Amino-acid biosynthesis</keyword>
<evidence type="ECO:0000313" key="11">
    <source>
        <dbReference type="EMBL" id="WLR43733.1"/>
    </source>
</evidence>
<accession>A0ABY9JY92</accession>
<proteinExistence type="inferred from homology"/>
<dbReference type="HAMAP" id="MF_00135">
    <property type="entry name" value="PRAI"/>
    <property type="match status" value="1"/>
</dbReference>
<evidence type="ECO:0000313" key="12">
    <source>
        <dbReference type="Proteomes" id="UP001197974"/>
    </source>
</evidence>
<name>A0ABY9JY92_9BACI</name>
<evidence type="ECO:0000256" key="5">
    <source>
        <dbReference type="ARBA" id="ARBA00022605"/>
    </source>
</evidence>
<keyword evidence="7 9" id="KW-0057">Aromatic amino acid biosynthesis</keyword>
<keyword evidence="8 9" id="KW-0413">Isomerase</keyword>
<evidence type="ECO:0000256" key="3">
    <source>
        <dbReference type="ARBA" id="ARBA00012572"/>
    </source>
</evidence>
<keyword evidence="6 9" id="KW-0822">Tryptophan biosynthesis</keyword>
<comment type="catalytic activity">
    <reaction evidence="1 9">
        <text>N-(5-phospho-beta-D-ribosyl)anthranilate = 1-(2-carboxyphenylamino)-1-deoxy-D-ribulose 5-phosphate</text>
        <dbReference type="Rhea" id="RHEA:21540"/>
        <dbReference type="ChEBI" id="CHEBI:18277"/>
        <dbReference type="ChEBI" id="CHEBI:58613"/>
        <dbReference type="EC" id="5.3.1.24"/>
    </reaction>
</comment>
<dbReference type="Proteomes" id="UP001197974">
    <property type="component" value="Chromosome"/>
</dbReference>
<dbReference type="Gene3D" id="3.20.20.70">
    <property type="entry name" value="Aldolase class I"/>
    <property type="match status" value="1"/>
</dbReference>
<protein>
    <recommendedName>
        <fullName evidence="4 9">N-(5'-phosphoribosyl)anthranilate isomerase</fullName>
        <shortName evidence="9">PRAI</shortName>
        <ecNumber evidence="3 9">5.3.1.24</ecNumber>
    </recommendedName>
</protein>
<organism evidence="11 12">
    <name type="scientific">Bacillus carboniphilus</name>
    <dbReference type="NCBI Taxonomy" id="86663"/>
    <lineage>
        <taxon>Bacteria</taxon>
        <taxon>Bacillati</taxon>
        <taxon>Bacillota</taxon>
        <taxon>Bacilli</taxon>
        <taxon>Bacillales</taxon>
        <taxon>Bacillaceae</taxon>
        <taxon>Bacillus</taxon>
    </lineage>
</organism>
<dbReference type="Pfam" id="PF00697">
    <property type="entry name" value="PRAI"/>
    <property type="match status" value="1"/>
</dbReference>
<evidence type="ECO:0000256" key="9">
    <source>
        <dbReference type="HAMAP-Rule" id="MF_00135"/>
    </source>
</evidence>
<dbReference type="EMBL" id="CP129013">
    <property type="protein sequence ID" value="WLR43733.1"/>
    <property type="molecule type" value="Genomic_DNA"/>
</dbReference>
<feature type="domain" description="N-(5'phosphoribosyl) anthranilate isomerase (PRAI)" evidence="10">
    <location>
        <begin position="9"/>
        <end position="211"/>
    </location>
</feature>
<dbReference type="EC" id="5.3.1.24" evidence="3 9"/>
<comment type="similarity">
    <text evidence="9">Belongs to the TrpF family.</text>
</comment>
<evidence type="ECO:0000256" key="4">
    <source>
        <dbReference type="ARBA" id="ARBA00022272"/>
    </source>
</evidence>
<dbReference type="GO" id="GO:0004640">
    <property type="term" value="F:phosphoribosylanthranilate isomerase activity"/>
    <property type="evidence" value="ECO:0007669"/>
    <property type="project" value="UniProtKB-EC"/>
</dbReference>
<dbReference type="PANTHER" id="PTHR42894:SF1">
    <property type="entry name" value="N-(5'-PHOSPHORIBOSYL)ANTHRANILATE ISOMERASE"/>
    <property type="match status" value="1"/>
</dbReference>
<dbReference type="InterPro" id="IPR044643">
    <property type="entry name" value="TrpF_fam"/>
</dbReference>
<dbReference type="RefSeq" id="WP_226538544.1">
    <property type="nucleotide sequence ID" value="NZ_CP129013.1"/>
</dbReference>
<evidence type="ECO:0000256" key="8">
    <source>
        <dbReference type="ARBA" id="ARBA00023235"/>
    </source>
</evidence>
<dbReference type="SUPFAM" id="SSF51366">
    <property type="entry name" value="Ribulose-phoshate binding barrel"/>
    <property type="match status" value="1"/>
</dbReference>
<dbReference type="InterPro" id="IPR001240">
    <property type="entry name" value="PRAI_dom"/>
</dbReference>
<sequence>MNTIHPMIKYCGNTSLEDLQKVVQSKANYIGFVFSESKRKVEAKDVVNWINQVDLRSKKIVGVFVNPTIGEIETVFSYVPLDVIQLHGKESLSFVKQLKGRYPKITLWKALHFNEELQIEIDQFHQYVQAFVVDSKVDGMWGGTGTRFDWRAVPFIKQFMEFKGKPYFIAGGINEGNIKQLLSYQPYGIDLASGIEEKSQKSMRSIKALEERLMN</sequence>
<comment type="pathway">
    <text evidence="2 9">Amino-acid biosynthesis; L-tryptophan biosynthesis; L-tryptophan from chorismate: step 3/5.</text>
</comment>
<dbReference type="InterPro" id="IPR011060">
    <property type="entry name" value="RibuloseP-bd_barrel"/>
</dbReference>
<keyword evidence="12" id="KW-1185">Reference proteome</keyword>
<evidence type="ECO:0000256" key="7">
    <source>
        <dbReference type="ARBA" id="ARBA00023141"/>
    </source>
</evidence>
<evidence type="ECO:0000256" key="1">
    <source>
        <dbReference type="ARBA" id="ARBA00001164"/>
    </source>
</evidence>
<evidence type="ECO:0000259" key="10">
    <source>
        <dbReference type="Pfam" id="PF00697"/>
    </source>
</evidence>
<evidence type="ECO:0000256" key="6">
    <source>
        <dbReference type="ARBA" id="ARBA00022822"/>
    </source>
</evidence>
<evidence type="ECO:0000256" key="2">
    <source>
        <dbReference type="ARBA" id="ARBA00004664"/>
    </source>
</evidence>